<dbReference type="Pfam" id="PF01467">
    <property type="entry name" value="CTP_transf_like"/>
    <property type="match status" value="1"/>
</dbReference>
<dbReference type="PANTHER" id="PTHR10695">
    <property type="entry name" value="DEPHOSPHO-COA KINASE-RELATED"/>
    <property type="match status" value="1"/>
</dbReference>
<feature type="domain" description="Cytidyltransferase-like" evidence="1">
    <location>
        <begin position="140"/>
        <end position="282"/>
    </location>
</feature>
<keyword evidence="3" id="KW-1185">Reference proteome</keyword>
<evidence type="ECO:0000259" key="1">
    <source>
        <dbReference type="Pfam" id="PF01467"/>
    </source>
</evidence>
<proteinExistence type="predicted"/>
<dbReference type="SUPFAM" id="SSF52374">
    <property type="entry name" value="Nucleotidylyl transferase"/>
    <property type="match status" value="1"/>
</dbReference>
<dbReference type="GO" id="GO:0004140">
    <property type="term" value="F:dephospho-CoA kinase activity"/>
    <property type="evidence" value="ECO:0007669"/>
    <property type="project" value="TreeGrafter"/>
</dbReference>
<evidence type="ECO:0000313" key="2">
    <source>
        <dbReference type="EMBL" id="SCW02135.1"/>
    </source>
</evidence>
<dbReference type="InterPro" id="IPR014729">
    <property type="entry name" value="Rossmann-like_a/b/a_fold"/>
</dbReference>
<dbReference type="Gene3D" id="3.40.50.620">
    <property type="entry name" value="HUPs"/>
    <property type="match status" value="1"/>
</dbReference>
<gene>
    <name evidence="2" type="ORF">LAFE_0E14950G</name>
</gene>
<dbReference type="CDD" id="cd02164">
    <property type="entry name" value="PPAT_CoAS"/>
    <property type="match status" value="1"/>
</dbReference>
<dbReference type="PANTHER" id="PTHR10695:SF46">
    <property type="entry name" value="BIFUNCTIONAL COENZYME A SYNTHASE-RELATED"/>
    <property type="match status" value="1"/>
</dbReference>
<dbReference type="STRING" id="4955.A0A1G4MEG6"/>
<dbReference type="OrthoDB" id="330671at2759"/>
<reference evidence="3" key="1">
    <citation type="submission" date="2016-03" db="EMBL/GenBank/DDBJ databases">
        <authorList>
            <person name="Devillers H."/>
        </authorList>
    </citation>
    <scope>NUCLEOTIDE SEQUENCE [LARGE SCALE GENOMIC DNA]</scope>
</reference>
<sequence length="289" mass="33173">MPTVAIIIQSVRHVDFDNLLMLFQKCLKDMTKEDAGLDIVLLEHFQSSTYLDFILGKLYSSSREVLLTQDMFEAPVNVLFNQPYEYYQLLAWDVVYLPRDLDATCFPNIHTEFYDILSNKEVDWSKESMRDENIYSVSALGGTFDHLHDGHKILLSIAAFLTSHRLIIGVTDQELLQNKKFKELLQPFEYRCEGVKKFLCRIKPVLRIEIVPIRDVCGPTGTVPEIESLIVSRETVSGGEFVNKTRKSKGLKPLEVHVVNVLGGNVEDGWKEKMSSTELRRRAMKKDAR</sequence>
<evidence type="ECO:0000313" key="3">
    <source>
        <dbReference type="Proteomes" id="UP000190831"/>
    </source>
</evidence>
<organism evidence="2 3">
    <name type="scientific">Lachancea fermentati</name>
    <name type="common">Zygosaccharomyces fermentati</name>
    <dbReference type="NCBI Taxonomy" id="4955"/>
    <lineage>
        <taxon>Eukaryota</taxon>
        <taxon>Fungi</taxon>
        <taxon>Dikarya</taxon>
        <taxon>Ascomycota</taxon>
        <taxon>Saccharomycotina</taxon>
        <taxon>Saccharomycetes</taxon>
        <taxon>Saccharomycetales</taxon>
        <taxon>Saccharomycetaceae</taxon>
        <taxon>Lachancea</taxon>
    </lineage>
</organism>
<name>A0A1G4MEG6_LACFM</name>
<dbReference type="FunFam" id="3.40.50.620:FF:000089">
    <property type="entry name" value="Bifunctional coenzyme A synthase"/>
    <property type="match status" value="1"/>
</dbReference>
<dbReference type="OMA" id="KDVCGPT"/>
<dbReference type="InterPro" id="IPR004821">
    <property type="entry name" value="Cyt_trans-like"/>
</dbReference>
<protein>
    <submittedName>
        <fullName evidence="2">LAFE_0E14950g1_1</fullName>
    </submittedName>
</protein>
<dbReference type="Proteomes" id="UP000190831">
    <property type="component" value="Chromosome E"/>
</dbReference>
<dbReference type="NCBIfam" id="NF001985">
    <property type="entry name" value="PRK00777.1"/>
    <property type="match status" value="1"/>
</dbReference>
<dbReference type="GO" id="GO:0015937">
    <property type="term" value="P:coenzyme A biosynthetic process"/>
    <property type="evidence" value="ECO:0007669"/>
    <property type="project" value="TreeGrafter"/>
</dbReference>
<dbReference type="AlphaFoldDB" id="A0A1G4MEG6"/>
<accession>A0A1G4MEG6</accession>
<dbReference type="EMBL" id="LT598488">
    <property type="protein sequence ID" value="SCW02135.1"/>
    <property type="molecule type" value="Genomic_DNA"/>
</dbReference>